<reference evidence="9" key="1">
    <citation type="journal article" date="2019" name="Int. J. Syst. Evol. Microbiol.">
        <title>The Global Catalogue of Microorganisms (GCM) 10K type strain sequencing project: providing services to taxonomists for standard genome sequencing and annotation.</title>
        <authorList>
            <consortium name="The Broad Institute Genomics Platform"/>
            <consortium name="The Broad Institute Genome Sequencing Center for Infectious Disease"/>
            <person name="Wu L."/>
            <person name="Ma J."/>
        </authorList>
    </citation>
    <scope>NUCLEOTIDE SEQUENCE [LARGE SCALE GENOMIC DNA]</scope>
    <source>
        <strain evidence="9">JCM 9092</strain>
    </source>
</reference>
<dbReference type="EMBL" id="BAAAUG010000141">
    <property type="protein sequence ID" value="GAA3134884.1"/>
    <property type="molecule type" value="Genomic_DNA"/>
</dbReference>
<dbReference type="InterPro" id="IPR051677">
    <property type="entry name" value="AfsR-DnrI-RedD_regulator"/>
</dbReference>
<dbReference type="Pfam" id="PF03704">
    <property type="entry name" value="BTAD"/>
    <property type="match status" value="1"/>
</dbReference>
<evidence type="ECO:0000259" key="7">
    <source>
        <dbReference type="PROSITE" id="PS51755"/>
    </source>
</evidence>
<evidence type="ECO:0000256" key="6">
    <source>
        <dbReference type="PROSITE-ProRule" id="PRU01091"/>
    </source>
</evidence>
<dbReference type="PANTHER" id="PTHR35807">
    <property type="entry name" value="TRANSCRIPTIONAL REGULATOR REDD-RELATED"/>
    <property type="match status" value="1"/>
</dbReference>
<dbReference type="SUPFAM" id="SSF46894">
    <property type="entry name" value="C-terminal effector domain of the bipartite response regulators"/>
    <property type="match status" value="1"/>
</dbReference>
<dbReference type="CDD" id="cd15831">
    <property type="entry name" value="BTAD"/>
    <property type="match status" value="1"/>
</dbReference>
<dbReference type="Proteomes" id="UP001501637">
    <property type="component" value="Unassembled WGS sequence"/>
</dbReference>
<evidence type="ECO:0000256" key="4">
    <source>
        <dbReference type="ARBA" id="ARBA00023125"/>
    </source>
</evidence>
<dbReference type="InterPro" id="IPR036388">
    <property type="entry name" value="WH-like_DNA-bd_sf"/>
</dbReference>
<dbReference type="InterPro" id="IPR001867">
    <property type="entry name" value="OmpR/PhoB-type_DNA-bd"/>
</dbReference>
<proteinExistence type="inferred from homology"/>
<dbReference type="SUPFAM" id="SSF48452">
    <property type="entry name" value="TPR-like"/>
    <property type="match status" value="1"/>
</dbReference>
<feature type="domain" description="OmpR/PhoB-type" evidence="7">
    <location>
        <begin position="1"/>
        <end position="100"/>
    </location>
</feature>
<dbReference type="PANTHER" id="PTHR35807:SF1">
    <property type="entry name" value="TRANSCRIPTIONAL REGULATOR REDD"/>
    <property type="match status" value="1"/>
</dbReference>
<evidence type="ECO:0000256" key="5">
    <source>
        <dbReference type="ARBA" id="ARBA00023163"/>
    </source>
</evidence>
<dbReference type="Gene3D" id="1.25.40.10">
    <property type="entry name" value="Tetratricopeptide repeat domain"/>
    <property type="match status" value="1"/>
</dbReference>
<feature type="DNA-binding region" description="OmpR/PhoB-type" evidence="6">
    <location>
        <begin position="1"/>
        <end position="100"/>
    </location>
</feature>
<evidence type="ECO:0000256" key="1">
    <source>
        <dbReference type="ARBA" id="ARBA00005820"/>
    </source>
</evidence>
<protein>
    <recommendedName>
        <fullName evidence="7">OmpR/PhoB-type domain-containing protein</fullName>
    </recommendedName>
</protein>
<keyword evidence="9" id="KW-1185">Reference proteome</keyword>
<keyword evidence="4 6" id="KW-0238">DNA-binding</keyword>
<dbReference type="InterPro" id="IPR011990">
    <property type="entry name" value="TPR-like_helical_dom_sf"/>
</dbReference>
<gene>
    <name evidence="8" type="ORF">GCM10010449_64400</name>
</gene>
<evidence type="ECO:0000313" key="9">
    <source>
        <dbReference type="Proteomes" id="UP001501637"/>
    </source>
</evidence>
<dbReference type="InterPro" id="IPR016032">
    <property type="entry name" value="Sig_transdc_resp-reg_C-effctor"/>
</dbReference>
<sequence length="266" mass="28665">MLIGVLGPLVSSVGETSIVPSAAKPRQLLALLGANLGRPVGMGEIVEELWDDAPPRGPSGVVQTYVKQLRRSIAVALAPGLGCGAKDILRLANTGYRLELPGVTAEAHEFEERARAGTRALAEGEDEAASVLLGEALSLWRGVAFADVRTGPFLRAEALRLEELRIAAQENRITAELRLGHHAGLVSELTALTSRLPFHENLHGQLILALYRSGRTTEALEVFRRLREAYARELGIEPSPRLQRLHRSVLAADPGLDSKAPNFAAF</sequence>
<keyword evidence="2" id="KW-0902">Two-component regulatory system</keyword>
<keyword evidence="5" id="KW-0804">Transcription</keyword>
<dbReference type="SMART" id="SM00862">
    <property type="entry name" value="Trans_reg_C"/>
    <property type="match status" value="1"/>
</dbReference>
<dbReference type="SMART" id="SM01043">
    <property type="entry name" value="BTAD"/>
    <property type="match status" value="1"/>
</dbReference>
<comment type="caution">
    <text evidence="8">The sequence shown here is derived from an EMBL/GenBank/DDBJ whole genome shotgun (WGS) entry which is preliminary data.</text>
</comment>
<evidence type="ECO:0000256" key="3">
    <source>
        <dbReference type="ARBA" id="ARBA00023015"/>
    </source>
</evidence>
<evidence type="ECO:0000313" key="8">
    <source>
        <dbReference type="EMBL" id="GAA3134884.1"/>
    </source>
</evidence>
<evidence type="ECO:0000256" key="2">
    <source>
        <dbReference type="ARBA" id="ARBA00023012"/>
    </source>
</evidence>
<dbReference type="InterPro" id="IPR005158">
    <property type="entry name" value="BTAD"/>
</dbReference>
<name>A0ABP6N4S8_9ACTN</name>
<dbReference type="Gene3D" id="1.10.10.10">
    <property type="entry name" value="Winged helix-like DNA-binding domain superfamily/Winged helix DNA-binding domain"/>
    <property type="match status" value="1"/>
</dbReference>
<dbReference type="Pfam" id="PF00486">
    <property type="entry name" value="Trans_reg_C"/>
    <property type="match status" value="1"/>
</dbReference>
<accession>A0ABP6N4S8</accession>
<keyword evidence="3" id="KW-0805">Transcription regulation</keyword>
<comment type="similarity">
    <text evidence="1">Belongs to the AfsR/DnrI/RedD regulatory family.</text>
</comment>
<dbReference type="PROSITE" id="PS51755">
    <property type="entry name" value="OMPR_PHOB"/>
    <property type="match status" value="1"/>
</dbReference>
<organism evidence="8 9">
    <name type="scientific">Streptomyces rectiviolaceus</name>
    <dbReference type="NCBI Taxonomy" id="332591"/>
    <lineage>
        <taxon>Bacteria</taxon>
        <taxon>Bacillati</taxon>
        <taxon>Actinomycetota</taxon>
        <taxon>Actinomycetes</taxon>
        <taxon>Kitasatosporales</taxon>
        <taxon>Streptomycetaceae</taxon>
        <taxon>Streptomyces</taxon>
    </lineage>
</organism>